<feature type="transmembrane region" description="Helical" evidence="1">
    <location>
        <begin position="112"/>
        <end position="130"/>
    </location>
</feature>
<dbReference type="Proteomes" id="UP000238205">
    <property type="component" value="Unassembled WGS sequence"/>
</dbReference>
<organism evidence="2 3">
    <name type="scientific">Alkalibacterium olivapovliticus</name>
    <dbReference type="NCBI Taxonomy" id="99907"/>
    <lineage>
        <taxon>Bacteria</taxon>
        <taxon>Bacillati</taxon>
        <taxon>Bacillota</taxon>
        <taxon>Bacilli</taxon>
        <taxon>Lactobacillales</taxon>
        <taxon>Carnobacteriaceae</taxon>
        <taxon>Alkalibacterium</taxon>
    </lineage>
</organism>
<sequence>MTGYDEYQKLMRYKYGSHSFTILLVLMFLNFTLSTYFDTQWAETKDMEYILLAYPAIYYSFITQIYHGAYFKKQQLSTLNVLFLGLFGLFFILPPLFSQTALIADGRVTSDIVFPLLGFMWLCGSIAYLIRRLVEKRSISKDKQD</sequence>
<feature type="transmembrane region" description="Helical" evidence="1">
    <location>
        <begin position="49"/>
        <end position="67"/>
    </location>
</feature>
<gene>
    <name evidence="2" type="ORF">CLV38_13232</name>
</gene>
<accession>A0A2T0VWG9</accession>
<keyword evidence="1" id="KW-1133">Transmembrane helix</keyword>
<keyword evidence="1" id="KW-0812">Transmembrane</keyword>
<feature type="transmembrane region" description="Helical" evidence="1">
    <location>
        <begin position="79"/>
        <end position="97"/>
    </location>
</feature>
<evidence type="ECO:0000256" key="1">
    <source>
        <dbReference type="SAM" id="Phobius"/>
    </source>
</evidence>
<keyword evidence="1" id="KW-0472">Membrane</keyword>
<feature type="transmembrane region" description="Helical" evidence="1">
    <location>
        <begin position="20"/>
        <end position="37"/>
    </location>
</feature>
<dbReference type="OrthoDB" id="2157087at2"/>
<reference evidence="2 3" key="1">
    <citation type="submission" date="2018-03" db="EMBL/GenBank/DDBJ databases">
        <title>Genomic Encyclopedia of Archaeal and Bacterial Type Strains, Phase II (KMG-II): from individual species to whole genera.</title>
        <authorList>
            <person name="Goeker M."/>
        </authorList>
    </citation>
    <scope>NUCLEOTIDE SEQUENCE [LARGE SCALE GENOMIC DNA]</scope>
    <source>
        <strain evidence="2 3">DSM 13175</strain>
    </source>
</reference>
<comment type="caution">
    <text evidence="2">The sequence shown here is derived from an EMBL/GenBank/DDBJ whole genome shotgun (WGS) entry which is preliminary data.</text>
</comment>
<keyword evidence="3" id="KW-1185">Reference proteome</keyword>
<dbReference type="RefSeq" id="WP_106195916.1">
    <property type="nucleotide sequence ID" value="NZ_PVTO01000032.1"/>
</dbReference>
<evidence type="ECO:0000313" key="3">
    <source>
        <dbReference type="Proteomes" id="UP000238205"/>
    </source>
</evidence>
<name>A0A2T0VWG9_9LACT</name>
<dbReference type="AlphaFoldDB" id="A0A2T0VWG9"/>
<evidence type="ECO:0000313" key="2">
    <source>
        <dbReference type="EMBL" id="PRY76201.1"/>
    </source>
</evidence>
<proteinExistence type="predicted"/>
<protein>
    <submittedName>
        <fullName evidence="2">Uncharacterized protein</fullName>
    </submittedName>
</protein>
<dbReference type="EMBL" id="PVTO01000032">
    <property type="protein sequence ID" value="PRY76201.1"/>
    <property type="molecule type" value="Genomic_DNA"/>
</dbReference>